<accession>A0A516KU60</accession>
<gene>
    <name evidence="2" type="primary">70</name>
    <name evidence="2" type="ORF">SEA_MAYWEATHER_70</name>
</gene>
<feature type="region of interest" description="Disordered" evidence="1">
    <location>
        <begin position="58"/>
        <end position="85"/>
    </location>
</feature>
<evidence type="ECO:0000256" key="1">
    <source>
        <dbReference type="SAM" id="MobiDB-lite"/>
    </source>
</evidence>
<dbReference type="GeneID" id="77939149"/>
<dbReference type="KEGG" id="vg:77939149"/>
<protein>
    <submittedName>
        <fullName evidence="2">Uncharacterized protein</fullName>
    </submittedName>
</protein>
<organism evidence="2 3">
    <name type="scientific">Gordonia phage Mayweather</name>
    <dbReference type="NCBI Taxonomy" id="2590931"/>
    <lineage>
        <taxon>Viruses</taxon>
        <taxon>Duplodnaviria</taxon>
        <taxon>Heunggongvirae</taxon>
        <taxon>Uroviricota</taxon>
        <taxon>Caudoviricetes</taxon>
        <taxon>Ponsvirus</taxon>
        <taxon>Ponsvirus mayweather</taxon>
    </lineage>
</organism>
<sequence length="134" mass="15073">MSNRLTCVICGVDVVPCSCGAPEWVCKGWRHEPYSHGHVVDIGTVIDSEALIVPEDEQEGDNACHDANDVTSRHGDTQRSTTGGTTLLDERWNRLSDEQRRLWVRWFAENGSPPSSIPSVLTLYEPVRRARRKE</sequence>
<dbReference type="Proteomes" id="UP000320787">
    <property type="component" value="Segment"/>
</dbReference>
<reference evidence="2 3" key="1">
    <citation type="submission" date="2019-06" db="EMBL/GenBank/DDBJ databases">
        <authorList>
            <person name="Anderson T.C."/>
            <person name="Ballou V.G."/>
            <person name="Berkey V.K."/>
            <person name="Bonaccorso K.R."/>
            <person name="Busby L.B."/>
            <person name="Carey D.A."/>
            <person name="Cutaia C."/>
            <person name="Dalenburg J."/>
            <person name="Diaz-Ramirez E."/>
            <person name="Holmes K.J."/>
            <person name="Liner T.A."/>
            <person name="McGrew S.T."/>
            <person name="Meares D.P."/>
            <person name="Mordente R.E."/>
            <person name="Pietrzak P.A."/>
            <person name="Shirley O.A."/>
            <person name="Slimani Z."/>
            <person name="Smith A.M."/>
            <person name="Wallace S.D."/>
            <person name="Wright Y.S."/>
            <person name="Williams D.C."/>
            <person name="Garlena R.A."/>
            <person name="Russell D.A."/>
            <person name="Pope W.H."/>
            <person name="Jacobs-Sera D."/>
            <person name="Hatfull G.F."/>
        </authorList>
    </citation>
    <scope>NUCLEOTIDE SEQUENCE [LARGE SCALE GENOMIC DNA]</scope>
</reference>
<feature type="compositionally biased region" description="Basic and acidic residues" evidence="1">
    <location>
        <begin position="62"/>
        <end position="77"/>
    </location>
</feature>
<name>A0A516KU60_9CAUD</name>
<dbReference type="RefSeq" id="YP_010663131.1">
    <property type="nucleotide sequence ID" value="NC_070892.1"/>
</dbReference>
<evidence type="ECO:0000313" key="2">
    <source>
        <dbReference type="EMBL" id="QDP45231.1"/>
    </source>
</evidence>
<dbReference type="EMBL" id="MN062716">
    <property type="protein sequence ID" value="QDP45231.1"/>
    <property type="molecule type" value="Genomic_DNA"/>
</dbReference>
<proteinExistence type="predicted"/>
<keyword evidence="3" id="KW-1185">Reference proteome</keyword>
<evidence type="ECO:0000313" key="3">
    <source>
        <dbReference type="Proteomes" id="UP000320787"/>
    </source>
</evidence>